<sequence>MSKRRIKNLVKQSLVNSGFVKQPFGEFSNFFLDSIISQNDFQYRDLRVLANLSRDEMAKIAGISPETIRRYENDMSYQARVPKWYYILLRLVNGDLSFYGDKWTNAKIQNHDRKLKTSYSQKAVVPMEMVSSYNRAALNARHELREEQAKSKQLQAKVEFLENELTQSRIQNEQLSQRVAQLENRKRLIDERKIIPLFSHQ</sequence>
<keyword evidence="1" id="KW-0175">Coiled coil</keyword>
<dbReference type="InterPro" id="IPR010982">
    <property type="entry name" value="Lambda_DNA-bd_dom_sf"/>
</dbReference>
<dbReference type="RefSeq" id="WP_208148558.1">
    <property type="nucleotide sequence ID" value="NZ_JAGETV010000007.1"/>
</dbReference>
<proteinExistence type="predicted"/>
<protein>
    <submittedName>
        <fullName evidence="3">Helix-turn-helix transcriptional regulator</fullName>
    </submittedName>
</protein>
<reference evidence="3 4" key="1">
    <citation type="submission" date="2021-03" db="EMBL/GenBank/DDBJ databases">
        <title>Thiomicrorhabdus sp.nov.,novel sulfur-oxidizing bacteria isolated from coastal sediment.</title>
        <authorList>
            <person name="Liu X."/>
        </authorList>
    </citation>
    <scope>NUCLEOTIDE SEQUENCE [LARGE SCALE GENOMIC DNA]</scope>
    <source>
        <strain evidence="3 4">6S2-11</strain>
    </source>
</reference>
<comment type="caution">
    <text evidence="3">The sequence shown here is derived from an EMBL/GenBank/DDBJ whole genome shotgun (WGS) entry which is preliminary data.</text>
</comment>
<dbReference type="SUPFAM" id="SSF47413">
    <property type="entry name" value="lambda repressor-like DNA-binding domains"/>
    <property type="match status" value="1"/>
</dbReference>
<dbReference type="Pfam" id="PF01381">
    <property type="entry name" value="HTH_3"/>
    <property type="match status" value="1"/>
</dbReference>
<dbReference type="Gene3D" id="1.10.260.40">
    <property type="entry name" value="lambda repressor-like DNA-binding domains"/>
    <property type="match status" value="1"/>
</dbReference>
<evidence type="ECO:0000313" key="4">
    <source>
        <dbReference type="Proteomes" id="UP000664835"/>
    </source>
</evidence>
<evidence type="ECO:0000256" key="1">
    <source>
        <dbReference type="SAM" id="Coils"/>
    </source>
</evidence>
<name>A0ABS3Q4A0_9GAMM</name>
<feature type="domain" description="HTH cro/C1-type" evidence="2">
    <location>
        <begin position="44"/>
        <end position="77"/>
    </location>
</feature>
<organism evidence="3 4">
    <name type="scientific">Thiomicrorhabdus marina</name>
    <dbReference type="NCBI Taxonomy" id="2818442"/>
    <lineage>
        <taxon>Bacteria</taxon>
        <taxon>Pseudomonadati</taxon>
        <taxon>Pseudomonadota</taxon>
        <taxon>Gammaproteobacteria</taxon>
        <taxon>Thiotrichales</taxon>
        <taxon>Piscirickettsiaceae</taxon>
        <taxon>Thiomicrorhabdus</taxon>
    </lineage>
</organism>
<dbReference type="InterPro" id="IPR001387">
    <property type="entry name" value="Cro/C1-type_HTH"/>
</dbReference>
<dbReference type="PROSITE" id="PS50943">
    <property type="entry name" value="HTH_CROC1"/>
    <property type="match status" value="1"/>
</dbReference>
<evidence type="ECO:0000259" key="2">
    <source>
        <dbReference type="PROSITE" id="PS50943"/>
    </source>
</evidence>
<accession>A0ABS3Q4A0</accession>
<dbReference type="CDD" id="cd00093">
    <property type="entry name" value="HTH_XRE"/>
    <property type="match status" value="1"/>
</dbReference>
<dbReference type="EMBL" id="JAGETV010000007">
    <property type="protein sequence ID" value="MBO1927112.1"/>
    <property type="molecule type" value="Genomic_DNA"/>
</dbReference>
<evidence type="ECO:0000313" key="3">
    <source>
        <dbReference type="EMBL" id="MBO1927112.1"/>
    </source>
</evidence>
<keyword evidence="4" id="KW-1185">Reference proteome</keyword>
<dbReference type="Proteomes" id="UP000664835">
    <property type="component" value="Unassembled WGS sequence"/>
</dbReference>
<feature type="coiled-coil region" evidence="1">
    <location>
        <begin position="137"/>
        <end position="192"/>
    </location>
</feature>
<gene>
    <name evidence="3" type="ORF">J3998_05940</name>
</gene>